<feature type="compositionally biased region" description="Acidic residues" evidence="2">
    <location>
        <begin position="193"/>
        <end position="203"/>
    </location>
</feature>
<proteinExistence type="inferred from homology"/>
<dbReference type="Proteomes" id="UP001610446">
    <property type="component" value="Unassembled WGS sequence"/>
</dbReference>
<sequence>MPMPTSTTTISRSPAPAATAMAGTLSTTPLTPMKSGQELTQIINNLNDQFRLDIHNPQFYSPGANRGALDTPQWRTYHGLRRLYYDRTVDLNTVLNGFGEWVCSRGSSDTMLLWARGANGKGSGSITSRSRNSNASTSASVSFGGLASREVIAQREREERLSYLVKLIDDELYILGRGSFPAPGAAPAAALLEESETSPEEDLPVLTGRPLKRRLDEWNEYDDGEGGGDSSDEFQTAPNSPVKNFEGSRSDSMEREDSPHKALKTTRGILKSTSTFMERLTASTSSMPNNYRRYDAVRTSAQQNAANFSFSTLPDTSFAQDARRGRLETSFSSTVTSTTEAITEAITEDSGSAYDDSIVATHMLSEEVTNSLSRDFTLNGGSFEEPRYSAEGDIVAELLQSGPFSLDHSLPASVPLLYRYELERIGRAWNVPLNRMLAGDNISLRYDEFWKWIEGHSLRKGKPVPDKPTRKAWEASRGTFKTGKHPEAVVLTGDLDWCTKSEPGVLKLKLGPLKTERSCRFHRRFGSDRFLSLTIPAPARPPSHLRLPDHPALLRESIALWLTQNPHRCLGRTWKPFFVEEVKQKRKIRAEPRFRVDFFAIDGVDFLGLFGPSEFRAPAKDEDADAHTPMSLESLLEWHLSPSENSDQTNLKLFQRMSLGLSKTFATVTLKPRQVLYLKDPRNHKVMNDGCALMSRKLANMICDSLGITGNTPSAFQGRIAGAKGLWMVDAHQSEISAGGNDVWIQISDSQLKIKPHPREWREPVDDDKLTFEVVKWSKPLNPVDLNIQLLAILDHGGNVKDYIAHLARLGIQGVVRDFEEVLKQNSPTLCRSLAQKIRPTVESGTGFMAQNLRRLERWMTDDVEAIIRFSEAGFTPREFYPLRKRLGKCLRDQLERYVEEMRIEVPLSTYAFCIADPHGVLQEDEVHFGLSINWHDEQGQFEDNLLDGIDVLVGRLPAHLPSDIQRRRAVWKPELRHFKDVIVFPTTGDHPLADMLSGGDYDGDTPWICWDQNMVRKFHNSRPPSRNENCPPEYFGLTKHSVPMRDIHSMSEFLDSSFTFNLTLSNLGRCTVEHEKLSYDESIDSRNAKELSCLLSHLVDGRKAGVHLSETAWQQYRKKISPQVRNLPAYKNGDRKPKRGNIIDYIRFTVSRTERDEVLTKLEKAFPEAAYIQHMDQDLVQPWNEARRQAEADRHARGGNGGATSLASILKQTCREIDELQQRWNRSLSGGNGSFSPLAQGAAEQARAIPAPAAGDHPMIHVWRHRQAEWLELMASYAYKKQPRSSFVFHAFGEALCQIKSRSLPSRTVSNEILACYRVNKKVVARLKARDGEEGEESESGEYEGHEAIEAMYFGTTGVGGYYDPDDQLSVE</sequence>
<evidence type="ECO:0000313" key="4">
    <source>
        <dbReference type="EMBL" id="KAL2830657.1"/>
    </source>
</evidence>
<keyword evidence="1" id="KW-0694">RNA-binding</keyword>
<accession>A0ABR4IST7</accession>
<evidence type="ECO:0000259" key="3">
    <source>
        <dbReference type="Pfam" id="PF05183"/>
    </source>
</evidence>
<feature type="region of interest" description="Disordered" evidence="2">
    <location>
        <begin position="190"/>
        <end position="209"/>
    </location>
</feature>
<dbReference type="EMBL" id="JBFXLU010000301">
    <property type="protein sequence ID" value="KAL2830657.1"/>
    <property type="molecule type" value="Genomic_DNA"/>
</dbReference>
<gene>
    <name evidence="4" type="ORF">BJY01DRAFT_117397</name>
</gene>
<dbReference type="EC" id="2.7.7.48" evidence="1"/>
<dbReference type="InterPro" id="IPR007855">
    <property type="entry name" value="RDRP"/>
</dbReference>
<feature type="region of interest" description="Disordered" evidence="2">
    <location>
        <begin position="119"/>
        <end position="140"/>
    </location>
</feature>
<keyword evidence="1" id="KW-0696">RNA-directed RNA polymerase</keyword>
<reference evidence="4 5" key="1">
    <citation type="submission" date="2024-07" db="EMBL/GenBank/DDBJ databases">
        <title>Section-level genome sequencing and comparative genomics of Aspergillus sections Usti and Cavernicolus.</title>
        <authorList>
            <consortium name="Lawrence Berkeley National Laboratory"/>
            <person name="Nybo J.L."/>
            <person name="Vesth T.C."/>
            <person name="Theobald S."/>
            <person name="Frisvad J.C."/>
            <person name="Larsen T.O."/>
            <person name="Kjaerboelling I."/>
            <person name="Rothschild-Mancinelli K."/>
            <person name="Lyhne E.K."/>
            <person name="Kogle M.E."/>
            <person name="Barry K."/>
            <person name="Clum A."/>
            <person name="Na H."/>
            <person name="Ledsgaard L."/>
            <person name="Lin J."/>
            <person name="Lipzen A."/>
            <person name="Kuo A."/>
            <person name="Riley R."/>
            <person name="Mondo S."/>
            <person name="Labutti K."/>
            <person name="Haridas S."/>
            <person name="Pangalinan J."/>
            <person name="Salamov A.A."/>
            <person name="Simmons B.A."/>
            <person name="Magnuson J.K."/>
            <person name="Chen J."/>
            <person name="Drula E."/>
            <person name="Henrissat B."/>
            <person name="Wiebenga A."/>
            <person name="Lubbers R.J."/>
            <person name="Gomes A.C."/>
            <person name="Makela M.R."/>
            <person name="Stajich J."/>
            <person name="Grigoriev I.V."/>
            <person name="Mortensen U.H."/>
            <person name="De Vries R.P."/>
            <person name="Baker S.E."/>
            <person name="Andersen M.R."/>
        </authorList>
    </citation>
    <scope>NUCLEOTIDE SEQUENCE [LARGE SCALE GENOMIC DNA]</scope>
    <source>
        <strain evidence="4 5">CBS 123904</strain>
    </source>
</reference>
<feature type="compositionally biased region" description="Low complexity" evidence="2">
    <location>
        <begin position="125"/>
        <end position="140"/>
    </location>
</feature>
<evidence type="ECO:0000256" key="2">
    <source>
        <dbReference type="SAM" id="MobiDB-lite"/>
    </source>
</evidence>
<name>A0ABR4IST7_9EURO</name>
<organism evidence="4 5">
    <name type="scientific">Aspergillus pseudoustus</name>
    <dbReference type="NCBI Taxonomy" id="1810923"/>
    <lineage>
        <taxon>Eukaryota</taxon>
        <taxon>Fungi</taxon>
        <taxon>Dikarya</taxon>
        <taxon>Ascomycota</taxon>
        <taxon>Pezizomycotina</taxon>
        <taxon>Eurotiomycetes</taxon>
        <taxon>Eurotiomycetidae</taxon>
        <taxon>Eurotiales</taxon>
        <taxon>Aspergillaceae</taxon>
        <taxon>Aspergillus</taxon>
        <taxon>Aspergillus subgen. Nidulantes</taxon>
    </lineage>
</organism>
<evidence type="ECO:0000256" key="1">
    <source>
        <dbReference type="RuleBase" id="RU363098"/>
    </source>
</evidence>
<comment type="similarity">
    <text evidence="1">Belongs to the RdRP family.</text>
</comment>
<dbReference type="Gene3D" id="1.10.8.790">
    <property type="entry name" value="RNA-dependent RNA polymerase, slab domain, helical subdomain-like"/>
    <property type="match status" value="1"/>
</dbReference>
<comment type="caution">
    <text evidence="4">The sequence shown here is derived from an EMBL/GenBank/DDBJ whole genome shotgun (WGS) entry which is preliminary data.</text>
</comment>
<dbReference type="InterPro" id="IPR057596">
    <property type="entry name" value="RDRP_core"/>
</dbReference>
<dbReference type="PANTHER" id="PTHR23079:SF14">
    <property type="entry name" value="RNA-DEPENDENT RNA POLYMERASE"/>
    <property type="match status" value="1"/>
</dbReference>
<evidence type="ECO:0000313" key="5">
    <source>
        <dbReference type="Proteomes" id="UP001610446"/>
    </source>
</evidence>
<dbReference type="PANTHER" id="PTHR23079">
    <property type="entry name" value="RNA-DEPENDENT RNA POLYMERASE"/>
    <property type="match status" value="1"/>
</dbReference>
<keyword evidence="5" id="KW-1185">Reference proteome</keyword>
<protein>
    <recommendedName>
        <fullName evidence="1">RNA-dependent RNA polymerase</fullName>
        <ecNumber evidence="1">2.7.7.48</ecNumber>
    </recommendedName>
</protein>
<feature type="compositionally biased region" description="Basic and acidic residues" evidence="2">
    <location>
        <begin position="246"/>
        <end position="260"/>
    </location>
</feature>
<keyword evidence="1" id="KW-0548">Nucleotidyltransferase</keyword>
<comment type="catalytic activity">
    <reaction evidence="1">
        <text>RNA(n) + a ribonucleoside 5'-triphosphate = RNA(n+1) + diphosphate</text>
        <dbReference type="Rhea" id="RHEA:21248"/>
        <dbReference type="Rhea" id="RHEA-COMP:14527"/>
        <dbReference type="Rhea" id="RHEA-COMP:17342"/>
        <dbReference type="ChEBI" id="CHEBI:33019"/>
        <dbReference type="ChEBI" id="CHEBI:61557"/>
        <dbReference type="ChEBI" id="CHEBI:140395"/>
        <dbReference type="EC" id="2.7.7.48"/>
    </reaction>
</comment>
<feature type="region of interest" description="Disordered" evidence="2">
    <location>
        <begin position="219"/>
        <end position="262"/>
    </location>
</feature>
<feature type="domain" description="RDRP core" evidence="3">
    <location>
        <begin position="508"/>
        <end position="1150"/>
    </location>
</feature>
<dbReference type="Pfam" id="PF05183">
    <property type="entry name" value="RdRP"/>
    <property type="match status" value="1"/>
</dbReference>
<keyword evidence="1" id="KW-0808">Transferase</keyword>
<feature type="compositionally biased region" description="Acidic residues" evidence="2">
    <location>
        <begin position="219"/>
        <end position="232"/>
    </location>
</feature>